<proteinExistence type="predicted"/>
<name>A0A6A5K501_9PLEO</name>
<dbReference type="OrthoDB" id="5329332at2759"/>
<evidence type="ECO:0000313" key="3">
    <source>
        <dbReference type="Proteomes" id="UP000800040"/>
    </source>
</evidence>
<evidence type="ECO:0000313" key="2">
    <source>
        <dbReference type="EMBL" id="KAF1829412.1"/>
    </source>
</evidence>
<organism evidence="2 3">
    <name type="scientific">Decorospora gaudefroyi</name>
    <dbReference type="NCBI Taxonomy" id="184978"/>
    <lineage>
        <taxon>Eukaryota</taxon>
        <taxon>Fungi</taxon>
        <taxon>Dikarya</taxon>
        <taxon>Ascomycota</taxon>
        <taxon>Pezizomycotina</taxon>
        <taxon>Dothideomycetes</taxon>
        <taxon>Pleosporomycetidae</taxon>
        <taxon>Pleosporales</taxon>
        <taxon>Pleosporineae</taxon>
        <taxon>Pleosporaceae</taxon>
        <taxon>Decorospora</taxon>
    </lineage>
</organism>
<dbReference type="AlphaFoldDB" id="A0A6A5K501"/>
<gene>
    <name evidence="2" type="ORF">BDW02DRAFT_167190</name>
</gene>
<dbReference type="Proteomes" id="UP000800040">
    <property type="component" value="Unassembled WGS sequence"/>
</dbReference>
<accession>A0A6A5K501</accession>
<reference evidence="2" key="1">
    <citation type="submission" date="2020-01" db="EMBL/GenBank/DDBJ databases">
        <authorList>
            <consortium name="DOE Joint Genome Institute"/>
            <person name="Haridas S."/>
            <person name="Albert R."/>
            <person name="Binder M."/>
            <person name="Bloem J."/>
            <person name="Labutti K."/>
            <person name="Salamov A."/>
            <person name="Andreopoulos B."/>
            <person name="Baker S.E."/>
            <person name="Barry K."/>
            <person name="Bills G."/>
            <person name="Bluhm B.H."/>
            <person name="Cannon C."/>
            <person name="Castanera R."/>
            <person name="Culley D.E."/>
            <person name="Daum C."/>
            <person name="Ezra D."/>
            <person name="Gonzalez J.B."/>
            <person name="Henrissat B."/>
            <person name="Kuo A."/>
            <person name="Liang C."/>
            <person name="Lipzen A."/>
            <person name="Lutzoni F."/>
            <person name="Magnuson J."/>
            <person name="Mondo S."/>
            <person name="Nolan M."/>
            <person name="Ohm R."/>
            <person name="Pangilinan J."/>
            <person name="Park H.-J."/>
            <person name="Ramirez L."/>
            <person name="Alfaro M."/>
            <person name="Sun H."/>
            <person name="Tritt A."/>
            <person name="Yoshinaga Y."/>
            <person name="Zwiers L.-H."/>
            <person name="Turgeon B.G."/>
            <person name="Goodwin S.B."/>
            <person name="Spatafora J.W."/>
            <person name="Crous P.W."/>
            <person name="Grigoriev I.V."/>
        </authorList>
    </citation>
    <scope>NUCLEOTIDE SEQUENCE</scope>
    <source>
        <strain evidence="2">P77</strain>
    </source>
</reference>
<protein>
    <submittedName>
        <fullName evidence="2">Uncharacterized protein</fullName>
    </submittedName>
</protein>
<sequence length="265" mass="29891">MVYNPDIAAAKVRRLSAILVADLTPAQLDTVQRKFGAGANLCSPHPSEELFVEDKREFSSLSHPDLKRFYPDTNPLLIIDARTPSDHSIWYIDRFAEEDDVENGEAENTNTLYKIRIHIPDVVISYGNYSISNIDIREDMDTVGIPYPTPENFHQEEIFKTGFHHVKDRYLDPTWITATPDEMEHSTDPDHLKNFAPPPEIVYRLKEEVASEAGLKSTWTLASDASQVLLPDGSKKTFPDGSKVLQSDYDPETAVPSYEKPEGSL</sequence>
<evidence type="ECO:0000256" key="1">
    <source>
        <dbReference type="SAM" id="MobiDB-lite"/>
    </source>
</evidence>
<dbReference type="EMBL" id="ML975445">
    <property type="protein sequence ID" value="KAF1829412.1"/>
    <property type="molecule type" value="Genomic_DNA"/>
</dbReference>
<keyword evidence="3" id="KW-1185">Reference proteome</keyword>
<feature type="region of interest" description="Disordered" evidence="1">
    <location>
        <begin position="230"/>
        <end position="265"/>
    </location>
</feature>